<dbReference type="AlphaFoldDB" id="A0A8S3ZMX4"/>
<reference evidence="3" key="1">
    <citation type="submission" date="2021-04" db="EMBL/GenBank/DDBJ databases">
        <authorList>
            <consortium name="Molecular Ecology Group"/>
        </authorList>
    </citation>
    <scope>NUCLEOTIDE SEQUENCE</scope>
</reference>
<protein>
    <submittedName>
        <fullName evidence="3">Uncharacterized protein</fullName>
    </submittedName>
</protein>
<feature type="transmembrane region" description="Helical" evidence="2">
    <location>
        <begin position="392"/>
        <end position="415"/>
    </location>
</feature>
<dbReference type="Proteomes" id="UP000678393">
    <property type="component" value="Unassembled WGS sequence"/>
</dbReference>
<evidence type="ECO:0000256" key="2">
    <source>
        <dbReference type="SAM" id="Phobius"/>
    </source>
</evidence>
<evidence type="ECO:0000256" key="1">
    <source>
        <dbReference type="SAM" id="MobiDB-lite"/>
    </source>
</evidence>
<dbReference type="EMBL" id="CAJHNH020003168">
    <property type="protein sequence ID" value="CAG5128686.1"/>
    <property type="molecule type" value="Genomic_DNA"/>
</dbReference>
<keyword evidence="2" id="KW-1133">Transmembrane helix</keyword>
<gene>
    <name evidence="3" type="ORF">CUNI_LOCUS14244</name>
</gene>
<feature type="region of interest" description="Disordered" evidence="1">
    <location>
        <begin position="73"/>
        <end position="153"/>
    </location>
</feature>
<feature type="region of interest" description="Disordered" evidence="1">
    <location>
        <begin position="332"/>
        <end position="381"/>
    </location>
</feature>
<feature type="compositionally biased region" description="Polar residues" evidence="1">
    <location>
        <begin position="332"/>
        <end position="361"/>
    </location>
</feature>
<sequence length="523" mass="56145">MTPLDEIMSQSEVITSSILKEETQLFQPTSTTSVIQVTRWENVDITPQLRVSDITTVNTTPLLQPSGLEVATSANHENSLSQGQQQELISSTTSDHSHTPEISQRSPTLTSNVESSVLYTRPDTQMPANSASSEASSTSGSYASAHTPSTAAHSNSILSTTNISSQIPSSITSTFTVIPTSDIKIIPALNSLTNASEDLNQQKQSHEISTSEPPPLTSSSTFALRTTLPVTHLALSTSNPPTVTSALNNAPTTITPCPIATTLELSTTDSLTQTRTPQLPTWSASRTESLSSIRGSEFVNEEVYTGITSVTGNTAVPVITWAVPDMTMAVPDTTQIAPSPTQTVCDSKQALSDDSNGTDSNSHSKGDSRKPAAKPDNRLPTFSSSTDMKLRAIIITVSTTLLALIIGLFIAIIIIKYRKKHKHVSFDDKTTNITDVQTETSDTVFIISHMEGGHNLNSDTAWDGKTSTSSPKDTSKVENGSKLTKKSLKFSRQSVSAVISKTKFDCIKGQTEDDSELLMYSWT</sequence>
<feature type="compositionally biased region" description="Polar residues" evidence="1">
    <location>
        <begin position="73"/>
        <end position="127"/>
    </location>
</feature>
<feature type="region of interest" description="Disordered" evidence="1">
    <location>
        <begin position="457"/>
        <end position="480"/>
    </location>
</feature>
<feature type="compositionally biased region" description="Low complexity" evidence="1">
    <location>
        <begin position="128"/>
        <end position="153"/>
    </location>
</feature>
<proteinExistence type="predicted"/>
<name>A0A8S3ZMX4_9EUPU</name>
<keyword evidence="2" id="KW-0812">Transmembrane</keyword>
<feature type="region of interest" description="Disordered" evidence="1">
    <location>
        <begin position="198"/>
        <end position="220"/>
    </location>
</feature>
<accession>A0A8S3ZMX4</accession>
<evidence type="ECO:0000313" key="4">
    <source>
        <dbReference type="Proteomes" id="UP000678393"/>
    </source>
</evidence>
<comment type="caution">
    <text evidence="3">The sequence shown here is derived from an EMBL/GenBank/DDBJ whole genome shotgun (WGS) entry which is preliminary data.</text>
</comment>
<evidence type="ECO:0000313" key="3">
    <source>
        <dbReference type="EMBL" id="CAG5128686.1"/>
    </source>
</evidence>
<feature type="compositionally biased region" description="Basic and acidic residues" evidence="1">
    <location>
        <begin position="362"/>
        <end position="377"/>
    </location>
</feature>
<keyword evidence="4" id="KW-1185">Reference proteome</keyword>
<organism evidence="3 4">
    <name type="scientific">Candidula unifasciata</name>
    <dbReference type="NCBI Taxonomy" id="100452"/>
    <lineage>
        <taxon>Eukaryota</taxon>
        <taxon>Metazoa</taxon>
        <taxon>Spiralia</taxon>
        <taxon>Lophotrochozoa</taxon>
        <taxon>Mollusca</taxon>
        <taxon>Gastropoda</taxon>
        <taxon>Heterobranchia</taxon>
        <taxon>Euthyneura</taxon>
        <taxon>Panpulmonata</taxon>
        <taxon>Eupulmonata</taxon>
        <taxon>Stylommatophora</taxon>
        <taxon>Helicina</taxon>
        <taxon>Helicoidea</taxon>
        <taxon>Geomitridae</taxon>
        <taxon>Candidula</taxon>
    </lineage>
</organism>
<keyword evidence="2" id="KW-0472">Membrane</keyword>